<dbReference type="Proteomes" id="UP000294796">
    <property type="component" value="Unassembled WGS sequence"/>
</dbReference>
<accession>A0A4R5TYQ0</accession>
<dbReference type="OrthoDB" id="583336at2"/>
<reference evidence="1 2" key="1">
    <citation type="submission" date="2019-03" db="EMBL/GenBank/DDBJ databases">
        <title>Luteimonas zhaokaii sp.nov., isolated from the rectal contents of Plateau pika in Yushu, Qinghai Province, China.</title>
        <authorList>
            <person name="Zhang G."/>
        </authorList>
    </citation>
    <scope>NUCLEOTIDE SEQUENCE [LARGE SCALE GENOMIC DNA]</scope>
    <source>
        <strain evidence="1 2">B9</strain>
    </source>
</reference>
<dbReference type="EMBL" id="SMTF01000003">
    <property type="protein sequence ID" value="TDK26358.1"/>
    <property type="molecule type" value="Genomic_DNA"/>
</dbReference>
<protein>
    <submittedName>
        <fullName evidence="1">Uncharacterized protein</fullName>
    </submittedName>
</protein>
<organism evidence="1 2">
    <name type="scientific">Luteimonas aestuarii</name>
    <dbReference type="NCBI Taxonomy" id="453837"/>
    <lineage>
        <taxon>Bacteria</taxon>
        <taxon>Pseudomonadati</taxon>
        <taxon>Pseudomonadota</taxon>
        <taxon>Gammaproteobacteria</taxon>
        <taxon>Lysobacterales</taxon>
        <taxon>Lysobacteraceae</taxon>
        <taxon>Luteimonas</taxon>
    </lineage>
</organism>
<proteinExistence type="predicted"/>
<evidence type="ECO:0000313" key="1">
    <source>
        <dbReference type="EMBL" id="TDK26358.1"/>
    </source>
</evidence>
<sequence>MLKMFTTHEVEVMRRDAKKRSRANGVILAKALDQIAAEQGYRNWSLLQKNSSTASDERQPWFFRRTPEEIAQSMRVLPEPTSRFERRVRSEIARDGVQPLDGRFASAANAVDFAIAYVEGLLAQPRYRLNTKSIAYWEMRLWLPYGANPVEGDTHVLVNRYYKPVGSTSREHVDYAAYPHLSLRLRGDGWRAFSHRTAEQPFLFNDGCPPWDSRQDAEAYLGRLKELRRRL</sequence>
<keyword evidence="2" id="KW-1185">Reference proteome</keyword>
<dbReference type="AlphaFoldDB" id="A0A4R5TYQ0"/>
<name>A0A4R5TYQ0_9GAMM</name>
<evidence type="ECO:0000313" key="2">
    <source>
        <dbReference type="Proteomes" id="UP000294796"/>
    </source>
</evidence>
<comment type="caution">
    <text evidence="1">The sequence shown here is derived from an EMBL/GenBank/DDBJ whole genome shotgun (WGS) entry which is preliminary data.</text>
</comment>
<gene>
    <name evidence="1" type="ORF">E2F46_06625</name>
</gene>